<keyword evidence="8" id="KW-0862">Zinc</keyword>
<dbReference type="EMBL" id="WNTK01000011">
    <property type="protein sequence ID" value="KAG9476262.1"/>
    <property type="molecule type" value="Genomic_DNA"/>
</dbReference>
<gene>
    <name evidence="11" type="ORF">GDO78_003037</name>
</gene>
<reference evidence="11" key="1">
    <citation type="thesis" date="2020" institute="ProQuest LLC" country="789 East Eisenhower Parkway, Ann Arbor, MI, USA">
        <title>Comparative Genomics and Chromosome Evolution.</title>
        <authorList>
            <person name="Mudd A.B."/>
        </authorList>
    </citation>
    <scope>NUCLEOTIDE SEQUENCE</scope>
    <source>
        <strain evidence="11">HN-11 Male</strain>
        <tissue evidence="11">Kidney and liver</tissue>
    </source>
</reference>
<dbReference type="Gene3D" id="4.10.1000.10">
    <property type="entry name" value="Zinc finger, CCCH-type"/>
    <property type="match status" value="1"/>
</dbReference>
<dbReference type="InterPro" id="IPR000571">
    <property type="entry name" value="Znf_CCCH"/>
</dbReference>
<comment type="function">
    <text evidence="5">Required for the export of mRNAs containing poly(A) tails from the nucleus into the cytoplasm.</text>
</comment>
<keyword evidence="3" id="KW-0509">mRNA transport</keyword>
<dbReference type="PROSITE" id="PS50103">
    <property type="entry name" value="ZF_C3H1"/>
    <property type="match status" value="1"/>
</dbReference>
<comment type="subcellular location">
    <subcellularLocation>
        <location evidence="1">Nucleus membrane</location>
        <topology evidence="1">Peripheral membrane protein</topology>
        <orientation evidence="1">Cytoplasmic side</orientation>
    </subcellularLocation>
    <subcellularLocation>
        <location evidence="2">Nucleus</location>
        <location evidence="2">Nuclear pore complex</location>
    </subcellularLocation>
</comment>
<evidence type="ECO:0000256" key="7">
    <source>
        <dbReference type="ARBA" id="ARBA00042384"/>
    </source>
</evidence>
<feature type="compositionally biased region" description="Low complexity" evidence="9">
    <location>
        <begin position="218"/>
        <end position="235"/>
    </location>
</feature>
<dbReference type="AlphaFoldDB" id="A0A8J6EV57"/>
<feature type="compositionally biased region" description="Basic and acidic residues" evidence="9">
    <location>
        <begin position="67"/>
        <end position="76"/>
    </location>
</feature>
<dbReference type="GO" id="GO:0005643">
    <property type="term" value="C:nuclear pore"/>
    <property type="evidence" value="ECO:0007669"/>
    <property type="project" value="UniProtKB-SubCell"/>
</dbReference>
<feature type="region of interest" description="Disordered" evidence="9">
    <location>
        <begin position="208"/>
        <end position="237"/>
    </location>
</feature>
<dbReference type="PANTHER" id="PTHR46527">
    <property type="entry name" value="NUCLEOPORIN-LIKE PROTEIN 2"/>
    <property type="match status" value="1"/>
</dbReference>
<keyword evidence="3" id="KW-0653">Protein transport</keyword>
<keyword evidence="8" id="KW-0863">Zinc-finger</keyword>
<name>A0A8J6EV57_ELECQ</name>
<evidence type="ECO:0000256" key="6">
    <source>
        <dbReference type="ARBA" id="ARBA00039886"/>
    </source>
</evidence>
<evidence type="ECO:0000313" key="11">
    <source>
        <dbReference type="EMBL" id="KAG9476262.1"/>
    </source>
</evidence>
<feature type="region of interest" description="Disordered" evidence="9">
    <location>
        <begin position="65"/>
        <end position="93"/>
    </location>
</feature>
<keyword evidence="3" id="KW-0811">Translocation</keyword>
<evidence type="ECO:0000256" key="5">
    <source>
        <dbReference type="ARBA" id="ARBA00037262"/>
    </source>
</evidence>
<dbReference type="InterPro" id="IPR051767">
    <property type="entry name" value="Nucleoporin_NUP42"/>
</dbReference>
<feature type="compositionally biased region" description="Polar residues" evidence="9">
    <location>
        <begin position="81"/>
        <end position="93"/>
    </location>
</feature>
<comment type="caution">
    <text evidence="11">The sequence shown here is derived from an EMBL/GenBank/DDBJ whole genome shotgun (WGS) entry which is preliminary data.</text>
</comment>
<dbReference type="SMART" id="SM00356">
    <property type="entry name" value="ZnF_C3H1"/>
    <property type="match status" value="1"/>
</dbReference>
<feature type="domain" description="C3H1-type" evidence="10">
    <location>
        <begin position="1"/>
        <end position="25"/>
    </location>
</feature>
<feature type="zinc finger region" description="C3H1-type" evidence="8">
    <location>
        <begin position="1"/>
        <end position="25"/>
    </location>
</feature>
<organism evidence="11 12">
    <name type="scientific">Eleutherodactylus coqui</name>
    <name type="common">Puerto Rican coqui</name>
    <dbReference type="NCBI Taxonomy" id="57060"/>
    <lineage>
        <taxon>Eukaryota</taxon>
        <taxon>Metazoa</taxon>
        <taxon>Chordata</taxon>
        <taxon>Craniata</taxon>
        <taxon>Vertebrata</taxon>
        <taxon>Euteleostomi</taxon>
        <taxon>Amphibia</taxon>
        <taxon>Batrachia</taxon>
        <taxon>Anura</taxon>
        <taxon>Neobatrachia</taxon>
        <taxon>Hyloidea</taxon>
        <taxon>Eleutherodactylidae</taxon>
        <taxon>Eleutherodactylinae</taxon>
        <taxon>Eleutherodactylus</taxon>
        <taxon>Eleutherodactylus</taxon>
    </lineage>
</organism>
<protein>
    <recommendedName>
        <fullName evidence="6">Nucleoporin NUP42</fullName>
    </recommendedName>
    <alternativeName>
        <fullName evidence="7">Nucleoporin-like protein 2</fullName>
    </alternativeName>
</protein>
<evidence type="ECO:0000256" key="3">
    <source>
        <dbReference type="ARBA" id="ARBA00023132"/>
    </source>
</evidence>
<evidence type="ECO:0000313" key="12">
    <source>
        <dbReference type="Proteomes" id="UP000770717"/>
    </source>
</evidence>
<keyword evidence="8" id="KW-0479">Metal-binding</keyword>
<accession>A0A8J6EV57</accession>
<dbReference type="PANTHER" id="PTHR46527:SF1">
    <property type="entry name" value="NUCLEOPORIN NUP42"/>
    <property type="match status" value="1"/>
</dbReference>
<proteinExistence type="predicted"/>
<sequence>MVVCNFYLQGRCKFGDRCWNEHPRDGRQYGHNRYQEQGAAASSNWGSSGQRYVQPATFSKNLTWTNKDADRSDNRNRHSKSNAPSGFFTPQNRFTSLSTEDHARGDGGPDKERSPLIDILQDLEAWESSGQWLFSVYCVLKDQKHLSGFTDISPEELRWECYKSHSEGHFQNYVSSVQQLVNQWKQRTHEIKNWNPSSVSALLNQLTKPAPSSFGDPQQSGSFGGLQQSGFGASSTSPNKTVTAANFSFKVDTPAAPPNAGAPSSFSSPPAFNSKPSFGSGDMGATSAASFSFAPTTTSGGAASTFSGFGSASAAPSTTVPAFGSATSSGFGGTTMTGGFGSNVSGGNTGTSGFGGLSSSTGTSGFGAGTTGTPSTPGASLFGPGVTGSSGADAMLSSALFTPRNELSQEDLLQFESKMFALGKVPLMPPPVDLLTIK</sequence>
<evidence type="ECO:0000259" key="10">
    <source>
        <dbReference type="PROSITE" id="PS50103"/>
    </source>
</evidence>
<evidence type="ECO:0000256" key="2">
    <source>
        <dbReference type="ARBA" id="ARBA00004567"/>
    </source>
</evidence>
<dbReference type="Proteomes" id="UP000770717">
    <property type="component" value="Unassembled WGS sequence"/>
</dbReference>
<keyword evidence="3" id="KW-0813">Transport</keyword>
<dbReference type="GO" id="GO:0031965">
    <property type="term" value="C:nuclear membrane"/>
    <property type="evidence" value="ECO:0007669"/>
    <property type="project" value="UniProtKB-SubCell"/>
</dbReference>
<evidence type="ECO:0000256" key="8">
    <source>
        <dbReference type="PROSITE-ProRule" id="PRU00723"/>
    </source>
</evidence>
<evidence type="ECO:0000256" key="9">
    <source>
        <dbReference type="SAM" id="MobiDB-lite"/>
    </source>
</evidence>
<dbReference type="OrthoDB" id="20729at2759"/>
<dbReference type="GO" id="GO:0008270">
    <property type="term" value="F:zinc ion binding"/>
    <property type="evidence" value="ECO:0007669"/>
    <property type="project" value="UniProtKB-KW"/>
</dbReference>
<keyword evidence="12" id="KW-1185">Reference proteome</keyword>
<evidence type="ECO:0000256" key="4">
    <source>
        <dbReference type="ARBA" id="ARBA00023242"/>
    </source>
</evidence>
<keyword evidence="4" id="KW-0539">Nucleus</keyword>
<keyword evidence="3" id="KW-0906">Nuclear pore complex</keyword>
<evidence type="ECO:0000256" key="1">
    <source>
        <dbReference type="ARBA" id="ARBA00004335"/>
    </source>
</evidence>